<accession>A0A1U7JLN4</accession>
<feature type="domain" description="HTH cro/C1-type" evidence="2">
    <location>
        <begin position="18"/>
        <end position="74"/>
    </location>
</feature>
<keyword evidence="4" id="KW-1185">Reference proteome</keyword>
<name>A0A1U7JLN4_9HYPH</name>
<dbReference type="Gene3D" id="1.10.260.40">
    <property type="entry name" value="lambda repressor-like DNA-binding domains"/>
    <property type="match status" value="1"/>
</dbReference>
<dbReference type="GO" id="GO:0003677">
    <property type="term" value="F:DNA binding"/>
    <property type="evidence" value="ECO:0007669"/>
    <property type="project" value="InterPro"/>
</dbReference>
<dbReference type="CDD" id="cd00093">
    <property type="entry name" value="HTH_XRE"/>
    <property type="match status" value="1"/>
</dbReference>
<reference evidence="3 4" key="1">
    <citation type="submission" date="2016-03" db="EMBL/GenBank/DDBJ databases">
        <title>Genome sequence of Nesiotobacter sp. nov., a moderately halophilic alphaproteobacterium isolated from the Yellow Sea, China.</title>
        <authorList>
            <person name="Zhang G."/>
            <person name="Zhang R."/>
        </authorList>
    </citation>
    <scope>NUCLEOTIDE SEQUENCE [LARGE SCALE GENOMIC DNA]</scope>
    <source>
        <strain evidence="3 4">WB1-6</strain>
    </source>
</reference>
<gene>
    <name evidence="3" type="ORF">A3843_04430</name>
</gene>
<comment type="caution">
    <text evidence="3">The sequence shown here is derived from an EMBL/GenBank/DDBJ whole genome shotgun (WGS) entry which is preliminary data.</text>
</comment>
<dbReference type="STRING" id="197461.A3843_04430"/>
<keyword evidence="1" id="KW-0472">Membrane</keyword>
<keyword evidence="1" id="KW-1133">Transmembrane helix</keyword>
<dbReference type="SMART" id="SM00530">
    <property type="entry name" value="HTH_XRE"/>
    <property type="match status" value="1"/>
</dbReference>
<dbReference type="EMBL" id="LVVZ01000005">
    <property type="protein sequence ID" value="OKL45561.1"/>
    <property type="molecule type" value="Genomic_DNA"/>
</dbReference>
<dbReference type="InterPro" id="IPR001387">
    <property type="entry name" value="Cro/C1-type_HTH"/>
</dbReference>
<evidence type="ECO:0000256" key="1">
    <source>
        <dbReference type="SAM" id="Phobius"/>
    </source>
</evidence>
<dbReference type="PROSITE" id="PS50943">
    <property type="entry name" value="HTH_CROC1"/>
    <property type="match status" value="1"/>
</dbReference>
<proteinExistence type="predicted"/>
<evidence type="ECO:0000313" key="4">
    <source>
        <dbReference type="Proteomes" id="UP000185783"/>
    </source>
</evidence>
<evidence type="ECO:0000259" key="2">
    <source>
        <dbReference type="PROSITE" id="PS50943"/>
    </source>
</evidence>
<organism evidence="3 4">
    <name type="scientific">Pseudovibrio exalbescens</name>
    <dbReference type="NCBI Taxonomy" id="197461"/>
    <lineage>
        <taxon>Bacteria</taxon>
        <taxon>Pseudomonadati</taxon>
        <taxon>Pseudomonadota</taxon>
        <taxon>Alphaproteobacteria</taxon>
        <taxon>Hyphomicrobiales</taxon>
        <taxon>Stappiaceae</taxon>
        <taxon>Pseudovibrio</taxon>
    </lineage>
</organism>
<dbReference type="Proteomes" id="UP000185783">
    <property type="component" value="Unassembled WGS sequence"/>
</dbReference>
<keyword evidence="1" id="KW-0812">Transmembrane</keyword>
<evidence type="ECO:0000313" key="3">
    <source>
        <dbReference type="EMBL" id="OKL45561.1"/>
    </source>
</evidence>
<dbReference type="Pfam" id="PF01381">
    <property type="entry name" value="HTH_3"/>
    <property type="match status" value="1"/>
</dbReference>
<feature type="transmembrane region" description="Helical" evidence="1">
    <location>
        <begin position="223"/>
        <end position="247"/>
    </location>
</feature>
<dbReference type="InterPro" id="IPR010982">
    <property type="entry name" value="Lambda_DNA-bd_dom_sf"/>
</dbReference>
<protein>
    <submittedName>
        <fullName evidence="3">Transcriptional regulator</fullName>
    </submittedName>
</protein>
<dbReference type="AlphaFoldDB" id="A0A1U7JLN4"/>
<dbReference type="SUPFAM" id="SSF47413">
    <property type="entry name" value="lambda repressor-like DNA-binding domains"/>
    <property type="match status" value="1"/>
</dbReference>
<sequence>MTYKMDKRERAARFRNRLQQALENSRMSQSALAKTIGVERSTISQLLNGQDARLPNAHVVGECAAVLNVSADWLLGLTDMPQQAGDLLRTSFAMPKAARAAADEEIFNWHQEAAGYKIRHVPATLPDMLKIRGVLRWEYASHFEGSPDDVIAAYEERLELLKGRGSDYEIALPKHEIDSFAAGTGYYHGLSADVRRAQLETLLEVYDEVFPSLRIFLFDAKRIFSAPITVFGPLLSAVYIGQSYIVFRDSDRVKLLTHHFDTLIREAEVDARAIPAYLNTLIRQFF</sequence>